<dbReference type="HOGENOM" id="CLU_2015795_0_0_1"/>
<name>A0A0B2WVD6_METAS</name>
<keyword evidence="3" id="KW-1185">Reference proteome</keyword>
<sequence>MADCDGRLQISICGPSLNFDVSMLDLTEKHESPQWSNTGVLNGLHRRRSCQLAKVDPSMCLSTSPLHQTDEELEVGGNAQITTPKKVHLGSVETSRQGLARFHGSSQASTSSTGTGRHRKLVI</sequence>
<dbReference type="Proteomes" id="UP000030816">
    <property type="component" value="Unassembled WGS sequence"/>
</dbReference>
<dbReference type="GeneID" id="63739871"/>
<organism evidence="2 3">
    <name type="scientific">Metarhizium album (strain ARSEF 1941)</name>
    <dbReference type="NCBI Taxonomy" id="1081103"/>
    <lineage>
        <taxon>Eukaryota</taxon>
        <taxon>Fungi</taxon>
        <taxon>Dikarya</taxon>
        <taxon>Ascomycota</taxon>
        <taxon>Pezizomycotina</taxon>
        <taxon>Sordariomycetes</taxon>
        <taxon>Hypocreomycetidae</taxon>
        <taxon>Hypocreales</taxon>
        <taxon>Clavicipitaceae</taxon>
        <taxon>Metarhizium</taxon>
    </lineage>
</organism>
<accession>A0A0B2WVD6</accession>
<evidence type="ECO:0000256" key="1">
    <source>
        <dbReference type="SAM" id="MobiDB-lite"/>
    </source>
</evidence>
<dbReference type="RefSeq" id="XP_040677926.1">
    <property type="nucleotide sequence ID" value="XM_040824214.1"/>
</dbReference>
<protein>
    <submittedName>
        <fullName evidence="2">Uncharacterized protein</fullName>
    </submittedName>
</protein>
<reference evidence="2 3" key="1">
    <citation type="journal article" date="2014" name="Proc. Natl. Acad. Sci. U.S.A.">
        <title>Trajectory and genomic determinants of fungal-pathogen speciation and host adaptation.</title>
        <authorList>
            <person name="Hu X."/>
            <person name="Xiao G."/>
            <person name="Zheng P."/>
            <person name="Shang Y."/>
            <person name="Su Y."/>
            <person name="Zhang X."/>
            <person name="Liu X."/>
            <person name="Zhan S."/>
            <person name="St Leger R.J."/>
            <person name="Wang C."/>
        </authorList>
    </citation>
    <scope>NUCLEOTIDE SEQUENCE [LARGE SCALE GENOMIC DNA]</scope>
    <source>
        <strain evidence="2 3">ARSEF 1941</strain>
    </source>
</reference>
<feature type="compositionally biased region" description="Low complexity" evidence="1">
    <location>
        <begin position="104"/>
        <end position="115"/>
    </location>
</feature>
<gene>
    <name evidence="2" type="ORF">MAM_05416</name>
</gene>
<dbReference type="AlphaFoldDB" id="A0A0B2WVD6"/>
<dbReference type="EMBL" id="AZHE01000013">
    <property type="protein sequence ID" value="KHN96860.1"/>
    <property type="molecule type" value="Genomic_DNA"/>
</dbReference>
<feature type="region of interest" description="Disordered" evidence="1">
    <location>
        <begin position="101"/>
        <end position="123"/>
    </location>
</feature>
<evidence type="ECO:0000313" key="3">
    <source>
        <dbReference type="Proteomes" id="UP000030816"/>
    </source>
</evidence>
<evidence type="ECO:0000313" key="2">
    <source>
        <dbReference type="EMBL" id="KHN96860.1"/>
    </source>
</evidence>
<proteinExistence type="predicted"/>
<comment type="caution">
    <text evidence="2">The sequence shown here is derived from an EMBL/GenBank/DDBJ whole genome shotgun (WGS) entry which is preliminary data.</text>
</comment>